<keyword evidence="3" id="KW-1185">Reference proteome</keyword>
<organism evidence="2 3">
    <name type="scientific">Desulfobaculum xiamenense</name>
    <dbReference type="NCBI Taxonomy" id="995050"/>
    <lineage>
        <taxon>Bacteria</taxon>
        <taxon>Pseudomonadati</taxon>
        <taxon>Thermodesulfobacteriota</taxon>
        <taxon>Desulfovibrionia</taxon>
        <taxon>Desulfovibrionales</taxon>
        <taxon>Desulfovibrionaceae</taxon>
        <taxon>Desulfobaculum</taxon>
    </lineage>
</organism>
<reference evidence="2 3" key="1">
    <citation type="submission" date="2020-03" db="EMBL/GenBank/DDBJ databases">
        <title>Genomic Encyclopedia of Type Strains, Phase IV (KMG-IV): sequencing the most valuable type-strain genomes for metagenomic binning, comparative biology and taxonomic classification.</title>
        <authorList>
            <person name="Goeker M."/>
        </authorList>
    </citation>
    <scope>NUCLEOTIDE SEQUENCE [LARGE SCALE GENOMIC DNA]</scope>
    <source>
        <strain evidence="2 3">DSM 24233</strain>
    </source>
</reference>
<evidence type="ECO:0000313" key="3">
    <source>
        <dbReference type="Proteomes" id="UP000580856"/>
    </source>
</evidence>
<name>A0A846QHR4_9BACT</name>
<proteinExistence type="predicted"/>
<gene>
    <name evidence="2" type="ORF">GGQ74_000207</name>
</gene>
<feature type="region of interest" description="Disordered" evidence="1">
    <location>
        <begin position="54"/>
        <end position="75"/>
    </location>
</feature>
<evidence type="ECO:0000256" key="1">
    <source>
        <dbReference type="SAM" id="MobiDB-lite"/>
    </source>
</evidence>
<dbReference type="AlphaFoldDB" id="A0A846QHR4"/>
<evidence type="ECO:0000313" key="2">
    <source>
        <dbReference type="EMBL" id="NJB66567.1"/>
    </source>
</evidence>
<accession>A0A846QHR4</accession>
<sequence>MALDEPKETDAVFDFEDGLKFVMDKQLLTSAAPVKVDLTYTGFVVDSNLPVGGGSCSSGSCSSGGCGSSGSCCGS</sequence>
<dbReference type="Proteomes" id="UP000580856">
    <property type="component" value="Unassembled WGS sequence"/>
</dbReference>
<feature type="compositionally biased region" description="Gly residues" evidence="1">
    <location>
        <begin position="54"/>
        <end position="68"/>
    </location>
</feature>
<evidence type="ECO:0008006" key="4">
    <source>
        <dbReference type="Google" id="ProtNLM"/>
    </source>
</evidence>
<protein>
    <recommendedName>
        <fullName evidence="4">HesB-like selenoprotein</fullName>
    </recommendedName>
</protein>
<comment type="caution">
    <text evidence="2">The sequence shown here is derived from an EMBL/GenBank/DDBJ whole genome shotgun (WGS) entry which is preliminary data.</text>
</comment>
<dbReference type="EMBL" id="JAATJA010000001">
    <property type="protein sequence ID" value="NJB66567.1"/>
    <property type="molecule type" value="Genomic_DNA"/>
</dbReference>